<gene>
    <name evidence="1" type="primary">PAAF1_1</name>
    <name evidence="1" type="ORF">CEXT_206601</name>
</gene>
<accession>A0AAV4RQB5</accession>
<protein>
    <submittedName>
        <fullName evidence="1">Proteasomal ATPase-associated factor 1</fullName>
    </submittedName>
</protein>
<dbReference type="InterPro" id="IPR015943">
    <property type="entry name" value="WD40/YVTN_repeat-like_dom_sf"/>
</dbReference>
<evidence type="ECO:0000313" key="1">
    <source>
        <dbReference type="EMBL" id="GIY23734.1"/>
    </source>
</evidence>
<name>A0AAV4RQB5_CAEEX</name>
<evidence type="ECO:0000313" key="2">
    <source>
        <dbReference type="Proteomes" id="UP001054945"/>
    </source>
</evidence>
<comment type="caution">
    <text evidence="1">The sequence shown here is derived from an EMBL/GenBank/DDBJ whole genome shotgun (WGS) entry which is preliminary data.</text>
</comment>
<reference evidence="1 2" key="1">
    <citation type="submission" date="2021-06" db="EMBL/GenBank/DDBJ databases">
        <title>Caerostris extrusa draft genome.</title>
        <authorList>
            <person name="Kono N."/>
            <person name="Arakawa K."/>
        </authorList>
    </citation>
    <scope>NUCLEOTIDE SEQUENCE [LARGE SCALE GENOMIC DNA]</scope>
</reference>
<keyword evidence="2" id="KW-1185">Reference proteome</keyword>
<dbReference type="SUPFAM" id="SSF50978">
    <property type="entry name" value="WD40 repeat-like"/>
    <property type="match status" value="1"/>
</dbReference>
<organism evidence="1 2">
    <name type="scientific">Caerostris extrusa</name>
    <name type="common">Bark spider</name>
    <name type="synonym">Caerostris bankana</name>
    <dbReference type="NCBI Taxonomy" id="172846"/>
    <lineage>
        <taxon>Eukaryota</taxon>
        <taxon>Metazoa</taxon>
        <taxon>Ecdysozoa</taxon>
        <taxon>Arthropoda</taxon>
        <taxon>Chelicerata</taxon>
        <taxon>Arachnida</taxon>
        <taxon>Araneae</taxon>
        <taxon>Araneomorphae</taxon>
        <taxon>Entelegynae</taxon>
        <taxon>Araneoidea</taxon>
        <taxon>Araneidae</taxon>
        <taxon>Caerostris</taxon>
    </lineage>
</organism>
<dbReference type="AlphaFoldDB" id="A0AAV4RQB5"/>
<proteinExistence type="predicted"/>
<sequence length="67" mass="7335">MVNFLLLGSESGYIKGVGLQSHKQIFQYQCESAANCCSFISSSSVAFGTKDGKVWLFDLQARQPVTI</sequence>
<dbReference type="Proteomes" id="UP001054945">
    <property type="component" value="Unassembled WGS sequence"/>
</dbReference>
<dbReference type="Gene3D" id="2.130.10.10">
    <property type="entry name" value="YVTN repeat-like/Quinoprotein amine dehydrogenase"/>
    <property type="match status" value="1"/>
</dbReference>
<dbReference type="InterPro" id="IPR036322">
    <property type="entry name" value="WD40_repeat_dom_sf"/>
</dbReference>
<dbReference type="EMBL" id="BPLR01008306">
    <property type="protein sequence ID" value="GIY23734.1"/>
    <property type="molecule type" value="Genomic_DNA"/>
</dbReference>